<name>A0A7X1G5F7_9PSED</name>
<dbReference type="RefSeq" id="WP_185794322.1">
    <property type="nucleotide sequence ID" value="NZ_JACMYH010000002.1"/>
</dbReference>
<dbReference type="GO" id="GO:0016788">
    <property type="term" value="F:hydrolase activity, acting on ester bonds"/>
    <property type="evidence" value="ECO:0007669"/>
    <property type="project" value="InterPro"/>
</dbReference>
<organism evidence="1 2">
    <name type="scientific">Pseudomonas baltica</name>
    <dbReference type="NCBI Taxonomy" id="2762576"/>
    <lineage>
        <taxon>Bacteria</taxon>
        <taxon>Pseudomonadati</taxon>
        <taxon>Pseudomonadota</taxon>
        <taxon>Gammaproteobacteria</taxon>
        <taxon>Pseudomonadales</taxon>
        <taxon>Pseudomonadaceae</taxon>
        <taxon>Pseudomonas</taxon>
    </lineage>
</organism>
<dbReference type="SUPFAM" id="SSF48537">
    <property type="entry name" value="Phospholipase C/P1 nuclease"/>
    <property type="match status" value="1"/>
</dbReference>
<protein>
    <recommendedName>
        <fullName evidence="3">S1/P1 Nuclease</fullName>
    </recommendedName>
</protein>
<sequence>MQTSIFLTARLLRKAHSRARPNILRALPCVFLLGLLDTSFAYDAARHPVYTNQAVIAFRGCGYTLPASAAAALAAGTQDEDTAPLNLYDRSTNWHFYNREGRLRPWAFGNRSLDRIFAKRSQALEIALRGESNINDVYHRAGQVLHYIQDMSVPAHVAPAFHMKLPLWDRSDPFDNFTAPVDSAPFALTSKQCSELSDQITTDPVTATRLLANAAKRTLSAISPSVLEGQTSDTDWRAYWIYPSDNHADAANGWGAYGLCVFARRPQRSGCKTPRQEEALFALQYQRTVTDSIRILIYLDKRRAKRPTTAFPPQQSLAGQH</sequence>
<dbReference type="Gene3D" id="1.10.575.10">
    <property type="entry name" value="P1 Nuclease"/>
    <property type="match status" value="1"/>
</dbReference>
<dbReference type="AlphaFoldDB" id="A0A7X1G5F7"/>
<keyword evidence="2" id="KW-1185">Reference proteome</keyword>
<proteinExistence type="predicted"/>
<dbReference type="Proteomes" id="UP000546173">
    <property type="component" value="Unassembled WGS sequence"/>
</dbReference>
<comment type="caution">
    <text evidence="1">The sequence shown here is derived from an EMBL/GenBank/DDBJ whole genome shotgun (WGS) entry which is preliminary data.</text>
</comment>
<gene>
    <name evidence="1" type="ORF">H7993_10395</name>
</gene>
<dbReference type="EMBL" id="JACMYH010000002">
    <property type="protein sequence ID" value="MBC2678798.1"/>
    <property type="molecule type" value="Genomic_DNA"/>
</dbReference>
<evidence type="ECO:0000313" key="2">
    <source>
        <dbReference type="Proteomes" id="UP000546173"/>
    </source>
</evidence>
<dbReference type="InterPro" id="IPR008947">
    <property type="entry name" value="PLipase_C/P1_nuclease_dom_sf"/>
</dbReference>
<evidence type="ECO:0000313" key="1">
    <source>
        <dbReference type="EMBL" id="MBC2678798.1"/>
    </source>
</evidence>
<reference evidence="1 2" key="1">
    <citation type="submission" date="2020-08" db="EMBL/GenBank/DDBJ databases">
        <title>Pseudomonas sp. nov.</title>
        <authorList>
            <person name="Gieschler S."/>
            <person name="Fiedler G."/>
            <person name="Brinks E."/>
            <person name="Boehnlein C."/>
            <person name="Franz C.M.A.P."/>
            <person name="Kabisch J."/>
        </authorList>
    </citation>
    <scope>NUCLEOTIDE SEQUENCE [LARGE SCALE GENOMIC DNA]</scope>
    <source>
        <strain evidence="1 2">MBT-2</strain>
    </source>
</reference>
<accession>A0A7X1G5F7</accession>
<evidence type="ECO:0008006" key="3">
    <source>
        <dbReference type="Google" id="ProtNLM"/>
    </source>
</evidence>